<evidence type="ECO:0000313" key="2">
    <source>
        <dbReference type="EMBL" id="MBP2055836.1"/>
    </source>
</evidence>
<dbReference type="Proteomes" id="UP000092659">
    <property type="component" value="Chromosome"/>
</dbReference>
<evidence type="ECO:0000313" key="4">
    <source>
        <dbReference type="Proteomes" id="UP001519309"/>
    </source>
</evidence>
<dbReference type="EMBL" id="CP016279">
    <property type="protein sequence ID" value="ANP51790.1"/>
    <property type="molecule type" value="Genomic_DNA"/>
</dbReference>
<gene>
    <name evidence="1" type="ORF">AVL59_21320</name>
    <name evidence="2" type="ORF">J2Z21_008852</name>
</gene>
<protein>
    <submittedName>
        <fullName evidence="1">Uncharacterized protein</fullName>
    </submittedName>
</protein>
<reference evidence="2 4" key="2">
    <citation type="submission" date="2021-03" db="EMBL/GenBank/DDBJ databases">
        <title>Genomic Encyclopedia of Type Strains, Phase IV (KMG-IV): sequencing the most valuable type-strain genomes for metagenomic binning, comparative biology and taxonomic classification.</title>
        <authorList>
            <person name="Goeker M."/>
        </authorList>
    </citation>
    <scope>NUCLEOTIDE SEQUENCE [LARGE SCALE GENOMIC DNA]</scope>
    <source>
        <strain evidence="2 4">DSM 40499</strain>
    </source>
</reference>
<proteinExistence type="predicted"/>
<name>A0A1B1AZ26_9ACTN</name>
<accession>A0A1B1AZ26</accession>
<sequence length="74" mass="8639">MCRRPPRRPESPPPGEDEEWALFYSIAWLVWLNYMSGRYAEAGALAERHKAVWRRAKNPVLAMLGRCYDPFTPC</sequence>
<evidence type="ECO:0000313" key="1">
    <source>
        <dbReference type="EMBL" id="ANP51790.1"/>
    </source>
</evidence>
<reference evidence="1 3" key="1">
    <citation type="submission" date="2016-06" db="EMBL/GenBank/DDBJ databases">
        <title>Complete genome sequence of Streptomyces griseochromogenes ATCC 14511, the Blasticidin S producer.</title>
        <authorList>
            <person name="Wu L."/>
        </authorList>
    </citation>
    <scope>NUCLEOTIDE SEQUENCE [LARGE SCALE GENOMIC DNA]</scope>
    <source>
        <strain evidence="1 3">ATCC 14511</strain>
    </source>
</reference>
<dbReference type="AlphaFoldDB" id="A0A1B1AZ26"/>
<dbReference type="RefSeq" id="WP_067306851.1">
    <property type="nucleotide sequence ID" value="NZ_CP016279.1"/>
</dbReference>
<evidence type="ECO:0000313" key="3">
    <source>
        <dbReference type="Proteomes" id="UP000092659"/>
    </source>
</evidence>
<dbReference type="KEGG" id="sgs:AVL59_21320"/>
<dbReference type="Proteomes" id="UP001519309">
    <property type="component" value="Unassembled WGS sequence"/>
</dbReference>
<keyword evidence="4" id="KW-1185">Reference proteome</keyword>
<organism evidence="1 3">
    <name type="scientific">Streptomyces griseochromogenes</name>
    <dbReference type="NCBI Taxonomy" id="68214"/>
    <lineage>
        <taxon>Bacteria</taxon>
        <taxon>Bacillati</taxon>
        <taxon>Actinomycetota</taxon>
        <taxon>Actinomycetes</taxon>
        <taxon>Kitasatosporales</taxon>
        <taxon>Streptomycetaceae</taxon>
        <taxon>Streptomyces</taxon>
    </lineage>
</organism>
<dbReference type="EMBL" id="JAGGLP010000034">
    <property type="protein sequence ID" value="MBP2055836.1"/>
    <property type="molecule type" value="Genomic_DNA"/>
</dbReference>